<gene>
    <name evidence="2" type="ORF">K466DRAFT_668467</name>
</gene>
<name>A0A5C3NM84_9APHY</name>
<feature type="compositionally biased region" description="Basic and acidic residues" evidence="1">
    <location>
        <begin position="11"/>
        <end position="22"/>
    </location>
</feature>
<feature type="region of interest" description="Disordered" evidence="1">
    <location>
        <begin position="99"/>
        <end position="190"/>
    </location>
</feature>
<feature type="compositionally biased region" description="Basic residues" evidence="1">
    <location>
        <begin position="1"/>
        <end position="10"/>
    </location>
</feature>
<feature type="region of interest" description="Disordered" evidence="1">
    <location>
        <begin position="1"/>
        <end position="83"/>
    </location>
</feature>
<evidence type="ECO:0000313" key="2">
    <source>
        <dbReference type="EMBL" id="TFK78345.1"/>
    </source>
</evidence>
<keyword evidence="3" id="KW-1185">Reference proteome</keyword>
<organism evidence="2 3">
    <name type="scientific">Polyporus arcularius HHB13444</name>
    <dbReference type="NCBI Taxonomy" id="1314778"/>
    <lineage>
        <taxon>Eukaryota</taxon>
        <taxon>Fungi</taxon>
        <taxon>Dikarya</taxon>
        <taxon>Basidiomycota</taxon>
        <taxon>Agaricomycotina</taxon>
        <taxon>Agaricomycetes</taxon>
        <taxon>Polyporales</taxon>
        <taxon>Polyporaceae</taxon>
        <taxon>Polyporus</taxon>
    </lineage>
</organism>
<feature type="compositionally biased region" description="Low complexity" evidence="1">
    <location>
        <begin position="101"/>
        <end position="130"/>
    </location>
</feature>
<dbReference type="InParanoid" id="A0A5C3NM84"/>
<feature type="compositionally biased region" description="Polar residues" evidence="1">
    <location>
        <begin position="159"/>
        <end position="171"/>
    </location>
</feature>
<dbReference type="Proteomes" id="UP000308197">
    <property type="component" value="Unassembled WGS sequence"/>
</dbReference>
<evidence type="ECO:0000256" key="1">
    <source>
        <dbReference type="SAM" id="MobiDB-lite"/>
    </source>
</evidence>
<feature type="compositionally biased region" description="Low complexity" evidence="1">
    <location>
        <begin position="64"/>
        <end position="76"/>
    </location>
</feature>
<evidence type="ECO:0000313" key="3">
    <source>
        <dbReference type="Proteomes" id="UP000308197"/>
    </source>
</evidence>
<accession>A0A5C3NM84</accession>
<protein>
    <submittedName>
        <fullName evidence="2">Uncharacterized protein</fullName>
    </submittedName>
</protein>
<dbReference type="EMBL" id="ML212603">
    <property type="protein sequence ID" value="TFK78345.1"/>
    <property type="molecule type" value="Genomic_DNA"/>
</dbReference>
<sequence>MAGRSAHVRRISTDARGPERRRSSSHGDATPRVPAPPTLLHPHDHSPSPMRSPSPSPAPSAQNAGSTAGTSTSGAADHGPRRLGFLGDILQLPSAGHLVASSSQLHSQLHSSHLGASPASLASSSQRSGATPTPSAFLPARSQSRADSALPRDGAHSPAPSSMAAQTNQPNKGHASPSKKASGIGGWLAP</sequence>
<dbReference type="AlphaFoldDB" id="A0A5C3NM84"/>
<reference evidence="2 3" key="1">
    <citation type="journal article" date="2019" name="Nat. Ecol. Evol.">
        <title>Megaphylogeny resolves global patterns of mushroom evolution.</title>
        <authorList>
            <person name="Varga T."/>
            <person name="Krizsan K."/>
            <person name="Foldi C."/>
            <person name="Dima B."/>
            <person name="Sanchez-Garcia M."/>
            <person name="Sanchez-Ramirez S."/>
            <person name="Szollosi G.J."/>
            <person name="Szarkandi J.G."/>
            <person name="Papp V."/>
            <person name="Albert L."/>
            <person name="Andreopoulos W."/>
            <person name="Angelini C."/>
            <person name="Antonin V."/>
            <person name="Barry K.W."/>
            <person name="Bougher N.L."/>
            <person name="Buchanan P."/>
            <person name="Buyck B."/>
            <person name="Bense V."/>
            <person name="Catcheside P."/>
            <person name="Chovatia M."/>
            <person name="Cooper J."/>
            <person name="Damon W."/>
            <person name="Desjardin D."/>
            <person name="Finy P."/>
            <person name="Geml J."/>
            <person name="Haridas S."/>
            <person name="Hughes K."/>
            <person name="Justo A."/>
            <person name="Karasinski D."/>
            <person name="Kautmanova I."/>
            <person name="Kiss B."/>
            <person name="Kocsube S."/>
            <person name="Kotiranta H."/>
            <person name="LaButti K.M."/>
            <person name="Lechner B.E."/>
            <person name="Liimatainen K."/>
            <person name="Lipzen A."/>
            <person name="Lukacs Z."/>
            <person name="Mihaltcheva S."/>
            <person name="Morgado L.N."/>
            <person name="Niskanen T."/>
            <person name="Noordeloos M.E."/>
            <person name="Ohm R.A."/>
            <person name="Ortiz-Santana B."/>
            <person name="Ovrebo C."/>
            <person name="Racz N."/>
            <person name="Riley R."/>
            <person name="Savchenko A."/>
            <person name="Shiryaev A."/>
            <person name="Soop K."/>
            <person name="Spirin V."/>
            <person name="Szebenyi C."/>
            <person name="Tomsovsky M."/>
            <person name="Tulloss R.E."/>
            <person name="Uehling J."/>
            <person name="Grigoriev I.V."/>
            <person name="Vagvolgyi C."/>
            <person name="Papp T."/>
            <person name="Martin F.M."/>
            <person name="Miettinen O."/>
            <person name="Hibbett D.S."/>
            <person name="Nagy L.G."/>
        </authorList>
    </citation>
    <scope>NUCLEOTIDE SEQUENCE [LARGE SCALE GENOMIC DNA]</scope>
    <source>
        <strain evidence="2 3">HHB13444</strain>
    </source>
</reference>
<proteinExistence type="predicted"/>